<evidence type="ECO:0000313" key="5">
    <source>
        <dbReference type="Proteomes" id="UP001154252"/>
    </source>
</evidence>
<evidence type="ECO:0000259" key="3">
    <source>
        <dbReference type="Pfam" id="PF03129"/>
    </source>
</evidence>
<keyword evidence="5" id="KW-1185">Reference proteome</keyword>
<sequence>MTKEQSQTISEQPKEGETKSDELTPGRARPIGIHRAIIGSFESFLGVLTERFGGKWAFWISPRQILIAPVMPAVNDYVEELQKILQGDKLNVDIDISGNTMQKKIRTGQLA</sequence>
<dbReference type="Pfam" id="PF03129">
    <property type="entry name" value="HGTP_anticodon"/>
    <property type="match status" value="1"/>
</dbReference>
<evidence type="ECO:0000256" key="2">
    <source>
        <dbReference type="SAM" id="MobiDB-lite"/>
    </source>
</evidence>
<feature type="compositionally biased region" description="Polar residues" evidence="2">
    <location>
        <begin position="1"/>
        <end position="11"/>
    </location>
</feature>
<dbReference type="OrthoDB" id="5414091at2759"/>
<dbReference type="AlphaFoldDB" id="A0A9W4P775"/>
<dbReference type="EMBL" id="CAJVRC010000888">
    <property type="protein sequence ID" value="CAG8906331.1"/>
    <property type="molecule type" value="Genomic_DNA"/>
</dbReference>
<dbReference type="InterPro" id="IPR004154">
    <property type="entry name" value="Anticodon-bd"/>
</dbReference>
<dbReference type="GO" id="GO:0005739">
    <property type="term" value="C:mitochondrion"/>
    <property type="evidence" value="ECO:0007669"/>
    <property type="project" value="TreeGrafter"/>
</dbReference>
<proteinExistence type="predicted"/>
<name>A0A9W4P775_9EURO</name>
<dbReference type="Gene3D" id="3.30.930.10">
    <property type="entry name" value="Bira Bifunctional Protein, Domain 2"/>
    <property type="match status" value="1"/>
</dbReference>
<evidence type="ECO:0000256" key="1">
    <source>
        <dbReference type="ARBA" id="ARBA00022917"/>
    </source>
</evidence>
<reference evidence="4" key="1">
    <citation type="submission" date="2021-07" db="EMBL/GenBank/DDBJ databases">
        <authorList>
            <person name="Branca A.L. A."/>
        </authorList>
    </citation>
    <scope>NUCLEOTIDE SEQUENCE</scope>
</reference>
<dbReference type="InterPro" id="IPR036621">
    <property type="entry name" value="Anticodon-bd_dom_sf"/>
</dbReference>
<dbReference type="Proteomes" id="UP001154252">
    <property type="component" value="Unassembled WGS sequence"/>
</dbReference>
<accession>A0A9W4P775</accession>
<feature type="domain" description="Anticodon-binding" evidence="3">
    <location>
        <begin position="64"/>
        <end position="109"/>
    </location>
</feature>
<comment type="caution">
    <text evidence="4">The sequence shown here is derived from an EMBL/GenBank/DDBJ whole genome shotgun (WGS) entry which is preliminary data.</text>
</comment>
<feature type="region of interest" description="Disordered" evidence="2">
    <location>
        <begin position="1"/>
        <end position="27"/>
    </location>
</feature>
<evidence type="ECO:0000313" key="4">
    <source>
        <dbReference type="EMBL" id="CAG8906331.1"/>
    </source>
</evidence>
<protein>
    <recommendedName>
        <fullName evidence="3">Anticodon-binding domain-containing protein</fullName>
    </recommendedName>
</protein>
<feature type="compositionally biased region" description="Basic and acidic residues" evidence="2">
    <location>
        <begin position="12"/>
        <end position="24"/>
    </location>
</feature>
<dbReference type="InterPro" id="IPR045864">
    <property type="entry name" value="aa-tRNA-synth_II/BPL/LPL"/>
</dbReference>
<gene>
    <name evidence="4" type="ORF">PEGY_LOCUS8469</name>
</gene>
<organism evidence="4 5">
    <name type="scientific">Penicillium egyptiacum</name>
    <dbReference type="NCBI Taxonomy" id="1303716"/>
    <lineage>
        <taxon>Eukaryota</taxon>
        <taxon>Fungi</taxon>
        <taxon>Dikarya</taxon>
        <taxon>Ascomycota</taxon>
        <taxon>Pezizomycotina</taxon>
        <taxon>Eurotiomycetes</taxon>
        <taxon>Eurotiomycetidae</taxon>
        <taxon>Eurotiales</taxon>
        <taxon>Aspergillaceae</taxon>
        <taxon>Penicillium</taxon>
    </lineage>
</organism>
<dbReference type="GO" id="GO:0004829">
    <property type="term" value="F:threonine-tRNA ligase activity"/>
    <property type="evidence" value="ECO:0007669"/>
    <property type="project" value="TreeGrafter"/>
</dbReference>
<dbReference type="Gene3D" id="3.40.50.800">
    <property type="entry name" value="Anticodon-binding domain"/>
    <property type="match status" value="1"/>
</dbReference>
<dbReference type="GO" id="GO:0006435">
    <property type="term" value="P:threonyl-tRNA aminoacylation"/>
    <property type="evidence" value="ECO:0007669"/>
    <property type="project" value="TreeGrafter"/>
</dbReference>
<keyword evidence="1" id="KW-0648">Protein biosynthesis</keyword>
<dbReference type="PANTHER" id="PTHR11451">
    <property type="entry name" value="THREONINE-TRNA LIGASE"/>
    <property type="match status" value="1"/>
</dbReference>
<dbReference type="PANTHER" id="PTHR11451:SF46">
    <property type="entry name" value="THREONINE--TRNA LIGASE"/>
    <property type="match status" value="1"/>
</dbReference>
<dbReference type="SUPFAM" id="SSF52954">
    <property type="entry name" value="Class II aaRS ABD-related"/>
    <property type="match status" value="1"/>
</dbReference>